<gene>
    <name evidence="2" type="ORF">PPRIM_AZ9-3.1.T0320290</name>
</gene>
<reference evidence="2" key="1">
    <citation type="submission" date="2021-01" db="EMBL/GenBank/DDBJ databases">
        <authorList>
            <consortium name="Genoscope - CEA"/>
            <person name="William W."/>
        </authorList>
    </citation>
    <scope>NUCLEOTIDE SEQUENCE</scope>
</reference>
<dbReference type="EMBL" id="CAJJDM010000031">
    <property type="protein sequence ID" value="CAD8062023.1"/>
    <property type="molecule type" value="Genomic_DNA"/>
</dbReference>
<evidence type="ECO:0000256" key="1">
    <source>
        <dbReference type="ARBA" id="ARBA00022737"/>
    </source>
</evidence>
<proteinExistence type="predicted"/>
<organism evidence="2 3">
    <name type="scientific">Paramecium primaurelia</name>
    <dbReference type="NCBI Taxonomy" id="5886"/>
    <lineage>
        <taxon>Eukaryota</taxon>
        <taxon>Sar</taxon>
        <taxon>Alveolata</taxon>
        <taxon>Ciliophora</taxon>
        <taxon>Intramacronucleata</taxon>
        <taxon>Oligohymenophorea</taxon>
        <taxon>Peniculida</taxon>
        <taxon>Parameciidae</taxon>
        <taxon>Paramecium</taxon>
    </lineage>
</organism>
<dbReference type="PANTHER" id="PTHR43215:SF14">
    <property type="entry name" value="RADIAL SPOKE HEAD 1 HOMOLOG"/>
    <property type="match status" value="1"/>
</dbReference>
<evidence type="ECO:0000313" key="3">
    <source>
        <dbReference type="Proteomes" id="UP000688137"/>
    </source>
</evidence>
<comment type="caution">
    <text evidence="2">The sequence shown here is derived from an EMBL/GenBank/DDBJ whole genome shotgun (WGS) entry which is preliminary data.</text>
</comment>
<protein>
    <recommendedName>
        <fullName evidence="4">MORN repeat protein</fullName>
    </recommendedName>
</protein>
<dbReference type="SMART" id="SM00698">
    <property type="entry name" value="MORN"/>
    <property type="match status" value="5"/>
</dbReference>
<accession>A0A8S1L8U5</accession>
<evidence type="ECO:0000313" key="2">
    <source>
        <dbReference type="EMBL" id="CAD8062023.1"/>
    </source>
</evidence>
<name>A0A8S1L8U5_PARPR</name>
<dbReference type="GO" id="GO:0005829">
    <property type="term" value="C:cytosol"/>
    <property type="evidence" value="ECO:0007669"/>
    <property type="project" value="TreeGrafter"/>
</dbReference>
<sequence length="212" mass="24777">MIWQMEREFQQMLKEVSIMENGQKIKLAVLESTIAMMDYTMKDNGQRTNSMVLEKRSIQEVLRQIKLLDECYEGEFFRGVKQGAGKLTLNAEEFYEGEFQNGMMHGKGTYTWKNKKTYTGEWKEGQMDGFGIMKWEDGRYYEGNFQKGKYHGEGTFVWKGKKYVGAWINGYQEGEGTYYDKQGQSRVGIWKNGKRVEWVDDISSSNSIEQTI</sequence>
<dbReference type="Pfam" id="PF02493">
    <property type="entry name" value="MORN"/>
    <property type="match status" value="5"/>
</dbReference>
<evidence type="ECO:0008006" key="4">
    <source>
        <dbReference type="Google" id="ProtNLM"/>
    </source>
</evidence>
<dbReference type="Proteomes" id="UP000688137">
    <property type="component" value="Unassembled WGS sequence"/>
</dbReference>
<dbReference type="InterPro" id="IPR003409">
    <property type="entry name" value="MORN"/>
</dbReference>
<dbReference type="AlphaFoldDB" id="A0A8S1L8U5"/>
<keyword evidence="1" id="KW-0677">Repeat</keyword>
<keyword evidence="3" id="KW-1185">Reference proteome</keyword>
<dbReference type="PANTHER" id="PTHR43215">
    <property type="entry name" value="RADIAL SPOKE HEAD 1 HOMOLOG"/>
    <property type="match status" value="1"/>
</dbReference>